<dbReference type="GeneID" id="301040989"/>
<feature type="transmembrane region" description="Helical" evidence="1">
    <location>
        <begin position="20"/>
        <end position="44"/>
    </location>
</feature>
<evidence type="ECO:0000313" key="2">
    <source>
        <dbReference type="EMBL" id="PVE50166.1"/>
    </source>
</evidence>
<accession>A0AA92BZT8</accession>
<gene>
    <name evidence="2" type="ORF">DC430_22560</name>
</gene>
<comment type="caution">
    <text evidence="2">The sequence shown here is derived from an EMBL/GenBank/DDBJ whole genome shotgun (WGS) entry which is preliminary data.</text>
</comment>
<dbReference type="EMBL" id="QDFR01000013">
    <property type="protein sequence ID" value="PVE50166.1"/>
    <property type="molecule type" value="Genomic_DNA"/>
</dbReference>
<evidence type="ECO:0000313" key="3">
    <source>
        <dbReference type="Proteomes" id="UP000244335"/>
    </source>
</evidence>
<feature type="transmembrane region" description="Helical" evidence="1">
    <location>
        <begin position="56"/>
        <end position="78"/>
    </location>
</feature>
<name>A0AA92BZT8_RHIRH</name>
<dbReference type="Proteomes" id="UP000244335">
    <property type="component" value="Unassembled WGS sequence"/>
</dbReference>
<dbReference type="RefSeq" id="WP_111850899.1">
    <property type="nucleotide sequence ID" value="NZ_QDFR01000013.1"/>
</dbReference>
<sequence length="122" mass="13970">MRQSPIVIYEPVRKTDPEEIAFWNFVFTPFLFAIVAGAMHWMWIEAAAVARHPFAAPLHTLTIGAIWLTVNGLMLWGLWRVLKVVWKIVCALGLFVSDLGWAISDRCGSLRYALAKAWRSRR</sequence>
<keyword evidence="1" id="KW-0472">Membrane</keyword>
<protein>
    <submittedName>
        <fullName evidence="2">Uncharacterized protein</fullName>
    </submittedName>
</protein>
<organism evidence="2 3">
    <name type="scientific">Rhizobium rhizogenes</name>
    <name type="common">Agrobacterium rhizogenes</name>
    <dbReference type="NCBI Taxonomy" id="359"/>
    <lineage>
        <taxon>Bacteria</taxon>
        <taxon>Pseudomonadati</taxon>
        <taxon>Pseudomonadota</taxon>
        <taxon>Alphaproteobacteria</taxon>
        <taxon>Hyphomicrobiales</taxon>
        <taxon>Rhizobiaceae</taxon>
        <taxon>Rhizobium/Agrobacterium group</taxon>
        <taxon>Rhizobium</taxon>
    </lineage>
</organism>
<reference evidence="2 3" key="1">
    <citation type="submission" date="2018-04" db="EMBL/GenBank/DDBJ databases">
        <authorList>
            <person name="Hagen T."/>
        </authorList>
    </citation>
    <scope>NUCLEOTIDE SEQUENCE [LARGE SCALE GENOMIC DNA]</scope>
    <source>
        <strain evidence="2 3">TPD7009</strain>
    </source>
</reference>
<keyword evidence="1" id="KW-0812">Transmembrane</keyword>
<proteinExistence type="predicted"/>
<evidence type="ECO:0000256" key="1">
    <source>
        <dbReference type="SAM" id="Phobius"/>
    </source>
</evidence>
<dbReference type="AlphaFoldDB" id="A0AA92BZT8"/>
<keyword evidence="1" id="KW-1133">Transmembrane helix</keyword>